<keyword evidence="5" id="KW-0443">Lipid metabolism</keyword>
<dbReference type="OMA" id="QLYHREY"/>
<gene>
    <name evidence="9" type="ORF">Fcan01_19584</name>
</gene>
<feature type="chain" id="PRO_5013234415" evidence="7">
    <location>
        <begin position="20"/>
        <end position="255"/>
    </location>
</feature>
<sequence length="255" mass="28550">MLLFKLFAVVVVASVHVSAGPVRNTTANGDYFYSILKELEALPKPPGYIPYIDHEDANLSIPEIIVKYGYPVEVHSITTADGYVLEAHRIPYGKQCGPAEGKRVIWLQHGLLGDSSNWIIAGPDKAFGYVLADQCYDVWMGNFRGNTYSRRHLFLDPNVNQKEFWDHSWNEIGLNDVPANIDYALSVTGAESLYYVGHSMGTTTMWVLLSEKPEYNAKIKLMNAFAPVSYTEHMITPLRLLAPFENQIEASCSEG</sequence>
<feature type="domain" description="Partial AB-hydrolase lipase" evidence="8">
    <location>
        <begin position="61"/>
        <end position="121"/>
    </location>
</feature>
<dbReference type="EMBL" id="LNIX01000017">
    <property type="protein sequence ID" value="OXA45761.1"/>
    <property type="molecule type" value="Genomic_DNA"/>
</dbReference>
<dbReference type="InterPro" id="IPR006693">
    <property type="entry name" value="AB_hydrolase_lipase"/>
</dbReference>
<dbReference type="Proteomes" id="UP000198287">
    <property type="component" value="Unassembled WGS sequence"/>
</dbReference>
<reference evidence="9 10" key="1">
    <citation type="submission" date="2015-12" db="EMBL/GenBank/DDBJ databases">
        <title>The genome of Folsomia candida.</title>
        <authorList>
            <person name="Faddeeva A."/>
            <person name="Derks M.F."/>
            <person name="Anvar Y."/>
            <person name="Smit S."/>
            <person name="Van Straalen N."/>
            <person name="Roelofs D."/>
        </authorList>
    </citation>
    <scope>NUCLEOTIDE SEQUENCE [LARGE SCALE GENOMIC DNA]</scope>
    <source>
        <strain evidence="9 10">VU population</strain>
        <tissue evidence="9">Whole body</tissue>
    </source>
</reference>
<keyword evidence="3" id="KW-0378">Hydrolase</keyword>
<name>A0A226DMC7_FOLCA</name>
<dbReference type="InterPro" id="IPR029058">
    <property type="entry name" value="AB_hydrolase_fold"/>
</dbReference>
<keyword evidence="4" id="KW-0442">Lipid degradation</keyword>
<proteinExistence type="inferred from homology"/>
<keyword evidence="6" id="KW-0325">Glycoprotein</keyword>
<evidence type="ECO:0000256" key="2">
    <source>
        <dbReference type="ARBA" id="ARBA00022729"/>
    </source>
</evidence>
<evidence type="ECO:0000256" key="7">
    <source>
        <dbReference type="SAM" id="SignalP"/>
    </source>
</evidence>
<dbReference type="PANTHER" id="PTHR11005">
    <property type="entry name" value="LYSOSOMAL ACID LIPASE-RELATED"/>
    <property type="match status" value="1"/>
</dbReference>
<dbReference type="SUPFAM" id="SSF53474">
    <property type="entry name" value="alpha/beta-Hydrolases"/>
    <property type="match status" value="1"/>
</dbReference>
<dbReference type="AlphaFoldDB" id="A0A226DMC7"/>
<organism evidence="9 10">
    <name type="scientific">Folsomia candida</name>
    <name type="common">Springtail</name>
    <dbReference type="NCBI Taxonomy" id="158441"/>
    <lineage>
        <taxon>Eukaryota</taxon>
        <taxon>Metazoa</taxon>
        <taxon>Ecdysozoa</taxon>
        <taxon>Arthropoda</taxon>
        <taxon>Hexapoda</taxon>
        <taxon>Collembola</taxon>
        <taxon>Entomobryomorpha</taxon>
        <taxon>Isotomoidea</taxon>
        <taxon>Isotomidae</taxon>
        <taxon>Proisotominae</taxon>
        <taxon>Folsomia</taxon>
    </lineage>
</organism>
<dbReference type="GO" id="GO:0016787">
    <property type="term" value="F:hydrolase activity"/>
    <property type="evidence" value="ECO:0007669"/>
    <property type="project" value="UniProtKB-KW"/>
</dbReference>
<evidence type="ECO:0000256" key="4">
    <source>
        <dbReference type="ARBA" id="ARBA00022963"/>
    </source>
</evidence>
<keyword evidence="2 7" id="KW-0732">Signal</keyword>
<evidence type="ECO:0000313" key="10">
    <source>
        <dbReference type="Proteomes" id="UP000198287"/>
    </source>
</evidence>
<accession>A0A226DMC7</accession>
<evidence type="ECO:0000256" key="3">
    <source>
        <dbReference type="ARBA" id="ARBA00022801"/>
    </source>
</evidence>
<dbReference type="OrthoDB" id="9974421at2759"/>
<feature type="signal peptide" evidence="7">
    <location>
        <begin position="1"/>
        <end position="19"/>
    </location>
</feature>
<protein>
    <submittedName>
        <fullName evidence="9">Lipase 3</fullName>
    </submittedName>
</protein>
<dbReference type="Pfam" id="PF04083">
    <property type="entry name" value="Abhydro_lipase"/>
    <property type="match status" value="1"/>
</dbReference>
<evidence type="ECO:0000313" key="9">
    <source>
        <dbReference type="EMBL" id="OXA45761.1"/>
    </source>
</evidence>
<comment type="caution">
    <text evidence="9">The sequence shown here is derived from an EMBL/GenBank/DDBJ whole genome shotgun (WGS) entry which is preliminary data.</text>
</comment>
<comment type="similarity">
    <text evidence="1">Belongs to the AB hydrolase superfamily. Lipase family.</text>
</comment>
<keyword evidence="10" id="KW-1185">Reference proteome</keyword>
<dbReference type="Gene3D" id="3.40.50.1820">
    <property type="entry name" value="alpha/beta hydrolase"/>
    <property type="match status" value="1"/>
</dbReference>
<evidence type="ECO:0000256" key="1">
    <source>
        <dbReference type="ARBA" id="ARBA00010701"/>
    </source>
</evidence>
<evidence type="ECO:0000256" key="6">
    <source>
        <dbReference type="ARBA" id="ARBA00023180"/>
    </source>
</evidence>
<dbReference type="GO" id="GO:0016042">
    <property type="term" value="P:lipid catabolic process"/>
    <property type="evidence" value="ECO:0007669"/>
    <property type="project" value="UniProtKB-KW"/>
</dbReference>
<dbReference type="FunFam" id="3.40.50.1820:FF:000057">
    <property type="entry name" value="Lipase"/>
    <property type="match status" value="1"/>
</dbReference>
<dbReference type="STRING" id="158441.A0A226DMC7"/>
<evidence type="ECO:0000256" key="5">
    <source>
        <dbReference type="ARBA" id="ARBA00023098"/>
    </source>
</evidence>
<evidence type="ECO:0000259" key="8">
    <source>
        <dbReference type="Pfam" id="PF04083"/>
    </source>
</evidence>